<reference evidence="1" key="1">
    <citation type="journal article" date="2021" name="New Phytol.">
        <title>Evolutionary innovations through gain and loss of genes in the ectomycorrhizal Boletales.</title>
        <authorList>
            <person name="Wu G."/>
            <person name="Miyauchi S."/>
            <person name="Morin E."/>
            <person name="Kuo A."/>
            <person name="Drula E."/>
            <person name="Varga T."/>
            <person name="Kohler A."/>
            <person name="Feng B."/>
            <person name="Cao Y."/>
            <person name="Lipzen A."/>
            <person name="Daum C."/>
            <person name="Hundley H."/>
            <person name="Pangilinan J."/>
            <person name="Johnson J."/>
            <person name="Barry K."/>
            <person name="LaButti K."/>
            <person name="Ng V."/>
            <person name="Ahrendt S."/>
            <person name="Min B."/>
            <person name="Choi I.G."/>
            <person name="Park H."/>
            <person name="Plett J.M."/>
            <person name="Magnuson J."/>
            <person name="Spatafora J.W."/>
            <person name="Nagy L.G."/>
            <person name="Henrissat B."/>
            <person name="Grigoriev I.V."/>
            <person name="Yang Z.L."/>
            <person name="Xu J."/>
            <person name="Martin F.M."/>
        </authorList>
    </citation>
    <scope>NUCLEOTIDE SEQUENCE</scope>
    <source>
        <strain evidence="1">KUC20120723A-06</strain>
    </source>
</reference>
<protein>
    <submittedName>
        <fullName evidence="1">Uncharacterized protein</fullName>
    </submittedName>
</protein>
<proteinExistence type="predicted"/>
<dbReference type="EMBL" id="MU266388">
    <property type="protein sequence ID" value="KAH7926133.1"/>
    <property type="molecule type" value="Genomic_DNA"/>
</dbReference>
<sequence>MLRDYQFSRRPSHTCGRPRARRFVDENFMIFSEELWLRLPMKGVMVWYIRKQITGSFWVCDIDQYALDEVDARLAFDAYFRGDSQLRSMQSCMGNVGNSRFQDRVERRRFVDIVEDVESTDGDFRVSEFLSFVGNRVKVSGRLSLCRNGRHRRAIR</sequence>
<organism evidence="1 2">
    <name type="scientific">Leucogyrophana mollusca</name>
    <dbReference type="NCBI Taxonomy" id="85980"/>
    <lineage>
        <taxon>Eukaryota</taxon>
        <taxon>Fungi</taxon>
        <taxon>Dikarya</taxon>
        <taxon>Basidiomycota</taxon>
        <taxon>Agaricomycotina</taxon>
        <taxon>Agaricomycetes</taxon>
        <taxon>Agaricomycetidae</taxon>
        <taxon>Boletales</taxon>
        <taxon>Boletales incertae sedis</taxon>
        <taxon>Leucogyrophana</taxon>
    </lineage>
</organism>
<comment type="caution">
    <text evidence="1">The sequence shown here is derived from an EMBL/GenBank/DDBJ whole genome shotgun (WGS) entry which is preliminary data.</text>
</comment>
<gene>
    <name evidence="1" type="ORF">BV22DRAFT_377540</name>
</gene>
<evidence type="ECO:0000313" key="1">
    <source>
        <dbReference type="EMBL" id="KAH7926133.1"/>
    </source>
</evidence>
<keyword evidence="2" id="KW-1185">Reference proteome</keyword>
<evidence type="ECO:0000313" key="2">
    <source>
        <dbReference type="Proteomes" id="UP000790709"/>
    </source>
</evidence>
<accession>A0ACB8BLP4</accession>
<name>A0ACB8BLP4_9AGAM</name>
<dbReference type="Proteomes" id="UP000790709">
    <property type="component" value="Unassembled WGS sequence"/>
</dbReference>